<accession>A0ABW6USZ1</accession>
<dbReference type="RefSeq" id="WP_351084789.1">
    <property type="nucleotide sequence ID" value="NZ_JBEOZG010000028.1"/>
</dbReference>
<feature type="region of interest" description="Disordered" evidence="1">
    <location>
        <begin position="30"/>
        <end position="71"/>
    </location>
</feature>
<dbReference type="Pfam" id="PF13472">
    <property type="entry name" value="Lipase_GDSL_2"/>
    <property type="match status" value="1"/>
</dbReference>
<evidence type="ECO:0000256" key="1">
    <source>
        <dbReference type="SAM" id="MobiDB-lite"/>
    </source>
</evidence>
<dbReference type="InterPro" id="IPR013830">
    <property type="entry name" value="SGNH_hydro"/>
</dbReference>
<dbReference type="PANTHER" id="PTHR37981">
    <property type="entry name" value="LIPASE 2"/>
    <property type="match status" value="1"/>
</dbReference>
<evidence type="ECO:0000259" key="2">
    <source>
        <dbReference type="Pfam" id="PF13472"/>
    </source>
</evidence>
<dbReference type="EC" id="3.1.-.-" evidence="3"/>
<keyword evidence="4" id="KW-1185">Reference proteome</keyword>
<protein>
    <submittedName>
        <fullName evidence="3">SGNH/GDSL hydrolase family protein</fullName>
        <ecNumber evidence="3">3.1.-.-</ecNumber>
    </submittedName>
</protein>
<dbReference type="CDD" id="cd01823">
    <property type="entry name" value="SEST_like"/>
    <property type="match status" value="1"/>
</dbReference>
<dbReference type="GO" id="GO:0016787">
    <property type="term" value="F:hydrolase activity"/>
    <property type="evidence" value="ECO:0007669"/>
    <property type="project" value="UniProtKB-KW"/>
</dbReference>
<evidence type="ECO:0000313" key="4">
    <source>
        <dbReference type="Proteomes" id="UP001602058"/>
    </source>
</evidence>
<evidence type="ECO:0000313" key="3">
    <source>
        <dbReference type="EMBL" id="MFF4526585.1"/>
    </source>
</evidence>
<dbReference type="Gene3D" id="3.40.50.1110">
    <property type="entry name" value="SGNH hydrolase"/>
    <property type="match status" value="1"/>
</dbReference>
<dbReference type="SUPFAM" id="SSF52266">
    <property type="entry name" value="SGNH hydrolase"/>
    <property type="match status" value="1"/>
</dbReference>
<name>A0ABW6USZ1_9ACTN</name>
<proteinExistence type="predicted"/>
<dbReference type="EMBL" id="JBIAWJ010000027">
    <property type="protein sequence ID" value="MFF4526585.1"/>
    <property type="molecule type" value="Genomic_DNA"/>
</dbReference>
<dbReference type="InterPro" id="IPR037460">
    <property type="entry name" value="SEST-like"/>
</dbReference>
<dbReference type="Proteomes" id="UP001602058">
    <property type="component" value="Unassembled WGS sequence"/>
</dbReference>
<dbReference type="InterPro" id="IPR036514">
    <property type="entry name" value="SGNH_hydro_sf"/>
</dbReference>
<gene>
    <name evidence="3" type="ORF">ACFY1D_34915</name>
</gene>
<dbReference type="PANTHER" id="PTHR37981:SF1">
    <property type="entry name" value="SGNH HYDROLASE-TYPE ESTERASE DOMAIN-CONTAINING PROTEIN"/>
    <property type="match status" value="1"/>
</dbReference>
<comment type="caution">
    <text evidence="3">The sequence shown here is derived from an EMBL/GenBank/DDBJ whole genome shotgun (WGS) entry which is preliminary data.</text>
</comment>
<sequence length="315" mass="32533">MGVYARAGLAGIVSCGVLLTAVLIGRPDGAGDDGNAKDERAQPGPYVALGDSYTSGPKIPRQSGTPAGCDRSDHNYPAVVARQLGVAAADFRDVSCSGAAITDLTAPQKTSNGTNPAQFSALSTRTRLVTLGIGGNDIGFGSTVTQCVTMGALYRATGSGRLFSGEDKAPCKKQYVDSGTDEVAQKIQATGRQLSAALAEIERRASKARVYVVGYPAILPAEGKGCGRELPLAPGDATYLHDKEKQLNTMLRGQAEAAGATYVDTYSPSVGHDACSAEKTRWIEPLQPSSPAAAVHPNAHGEQGMAEAVLHAMGD</sequence>
<reference evidence="3 4" key="1">
    <citation type="submission" date="2024-10" db="EMBL/GenBank/DDBJ databases">
        <title>The Natural Products Discovery Center: Release of the First 8490 Sequenced Strains for Exploring Actinobacteria Biosynthetic Diversity.</title>
        <authorList>
            <person name="Kalkreuter E."/>
            <person name="Kautsar S.A."/>
            <person name="Yang D."/>
            <person name="Bader C.D."/>
            <person name="Teijaro C.N."/>
            <person name="Fluegel L."/>
            <person name="Davis C.M."/>
            <person name="Simpson J.R."/>
            <person name="Lauterbach L."/>
            <person name="Steele A.D."/>
            <person name="Gui C."/>
            <person name="Meng S."/>
            <person name="Li G."/>
            <person name="Viehrig K."/>
            <person name="Ye F."/>
            <person name="Su P."/>
            <person name="Kiefer A.F."/>
            <person name="Nichols A."/>
            <person name="Cepeda A.J."/>
            <person name="Yan W."/>
            <person name="Fan B."/>
            <person name="Jiang Y."/>
            <person name="Adhikari A."/>
            <person name="Zheng C.-J."/>
            <person name="Schuster L."/>
            <person name="Cowan T.M."/>
            <person name="Smanski M.J."/>
            <person name="Chevrette M.G."/>
            <person name="De Carvalho L.P.S."/>
            <person name="Shen B."/>
        </authorList>
    </citation>
    <scope>NUCLEOTIDE SEQUENCE [LARGE SCALE GENOMIC DNA]</scope>
    <source>
        <strain evidence="3 4">NPDC001390</strain>
    </source>
</reference>
<feature type="domain" description="SGNH hydrolase-type esterase" evidence="2">
    <location>
        <begin position="48"/>
        <end position="303"/>
    </location>
</feature>
<organism evidence="3 4">
    <name type="scientific">Streptomyces bluensis</name>
    <dbReference type="NCBI Taxonomy" id="33897"/>
    <lineage>
        <taxon>Bacteria</taxon>
        <taxon>Bacillati</taxon>
        <taxon>Actinomycetota</taxon>
        <taxon>Actinomycetes</taxon>
        <taxon>Kitasatosporales</taxon>
        <taxon>Streptomycetaceae</taxon>
        <taxon>Streptomyces</taxon>
    </lineage>
</organism>
<keyword evidence="3" id="KW-0378">Hydrolase</keyword>